<gene>
    <name evidence="9" type="primary">LOC110700412</name>
</gene>
<feature type="domain" description="U-box" evidence="8">
    <location>
        <begin position="276"/>
        <end position="350"/>
    </location>
</feature>
<dbReference type="InterPro" id="IPR003613">
    <property type="entry name" value="Ubox_domain"/>
</dbReference>
<dbReference type="AlphaFoldDB" id="A0A803L8P2"/>
<comment type="catalytic activity">
    <reaction evidence="1">
        <text>S-ubiquitinyl-[E2 ubiquitin-conjugating enzyme]-L-cysteine + [acceptor protein]-L-lysine = [E2 ubiquitin-conjugating enzyme]-L-cysteine + N(6)-ubiquitinyl-[acceptor protein]-L-lysine.</text>
        <dbReference type="EC" id="2.3.2.27"/>
    </reaction>
</comment>
<dbReference type="SMART" id="SM00185">
    <property type="entry name" value="ARM"/>
    <property type="match status" value="3"/>
</dbReference>
<dbReference type="PROSITE" id="PS51698">
    <property type="entry name" value="U_BOX"/>
    <property type="match status" value="1"/>
</dbReference>
<dbReference type="SUPFAM" id="SSF57850">
    <property type="entry name" value="RING/U-box"/>
    <property type="match status" value="1"/>
</dbReference>
<dbReference type="RefSeq" id="XP_021733644.1">
    <property type="nucleotide sequence ID" value="XM_021877952.1"/>
</dbReference>
<evidence type="ECO:0000256" key="5">
    <source>
        <dbReference type="ARBA" id="ARBA00022737"/>
    </source>
</evidence>
<dbReference type="InterPro" id="IPR016024">
    <property type="entry name" value="ARM-type_fold"/>
</dbReference>
<proteinExistence type="predicted"/>
<evidence type="ECO:0000256" key="2">
    <source>
        <dbReference type="ARBA" id="ARBA00004906"/>
    </source>
</evidence>
<dbReference type="CDD" id="cd16664">
    <property type="entry name" value="RING-Ubox_PUB"/>
    <property type="match status" value="1"/>
</dbReference>
<dbReference type="FunFam" id="1.25.10.10:FF:000485">
    <property type="entry name" value="RING-type E3 ubiquitin transferase"/>
    <property type="match status" value="1"/>
</dbReference>
<dbReference type="GeneID" id="110700412"/>
<evidence type="ECO:0000313" key="10">
    <source>
        <dbReference type="Proteomes" id="UP000596660"/>
    </source>
</evidence>
<evidence type="ECO:0000256" key="6">
    <source>
        <dbReference type="ARBA" id="ARBA00022786"/>
    </source>
</evidence>
<dbReference type="Pfam" id="PF04564">
    <property type="entry name" value="U-box"/>
    <property type="match status" value="1"/>
</dbReference>
<dbReference type="Gramene" id="AUR62008231-RA">
    <property type="protein sequence ID" value="AUR62008231-RA:cds"/>
    <property type="gene ID" value="AUR62008231"/>
</dbReference>
<protein>
    <recommendedName>
        <fullName evidence="3">RING-type E3 ubiquitin transferase</fullName>
        <ecNumber evidence="3">2.3.2.27</ecNumber>
    </recommendedName>
</protein>
<feature type="repeat" description="ARM" evidence="7">
    <location>
        <begin position="420"/>
        <end position="462"/>
    </location>
</feature>
<dbReference type="Gene3D" id="1.25.10.10">
    <property type="entry name" value="Leucine-rich Repeat Variant"/>
    <property type="match status" value="1"/>
</dbReference>
<keyword evidence="10" id="KW-1185">Reference proteome</keyword>
<evidence type="ECO:0000256" key="4">
    <source>
        <dbReference type="ARBA" id="ARBA00022679"/>
    </source>
</evidence>
<dbReference type="Pfam" id="PF00514">
    <property type="entry name" value="Arm"/>
    <property type="match status" value="1"/>
</dbReference>
<dbReference type="Gene3D" id="3.30.40.10">
    <property type="entry name" value="Zinc/RING finger domain, C3HC4 (zinc finger)"/>
    <property type="match status" value="1"/>
</dbReference>
<accession>A0A803L8P2</accession>
<comment type="pathway">
    <text evidence="2">Protein modification; protein ubiquitination.</text>
</comment>
<evidence type="ECO:0000313" key="9">
    <source>
        <dbReference type="EnsemblPlants" id="AUR62008231-RA:cds"/>
    </source>
</evidence>
<reference evidence="9" key="2">
    <citation type="submission" date="2021-03" db="UniProtKB">
        <authorList>
            <consortium name="EnsemblPlants"/>
        </authorList>
    </citation>
    <scope>IDENTIFICATION</scope>
</reference>
<evidence type="ECO:0000256" key="7">
    <source>
        <dbReference type="PROSITE-ProRule" id="PRU00259"/>
    </source>
</evidence>
<dbReference type="InterPro" id="IPR058678">
    <property type="entry name" value="ARM_PUB"/>
</dbReference>
<dbReference type="SUPFAM" id="SSF48371">
    <property type="entry name" value="ARM repeat"/>
    <property type="match status" value="1"/>
</dbReference>
<dbReference type="Pfam" id="PF25368">
    <property type="entry name" value="PUB10_N"/>
    <property type="match status" value="1"/>
</dbReference>
<dbReference type="PROSITE" id="PS50176">
    <property type="entry name" value="ARM_REPEAT"/>
    <property type="match status" value="1"/>
</dbReference>
<dbReference type="KEGG" id="cqi:110700412"/>
<dbReference type="Pfam" id="PF25598">
    <property type="entry name" value="ARM_PUB"/>
    <property type="match status" value="1"/>
</dbReference>
<organism evidence="9 10">
    <name type="scientific">Chenopodium quinoa</name>
    <name type="common">Quinoa</name>
    <dbReference type="NCBI Taxonomy" id="63459"/>
    <lineage>
        <taxon>Eukaryota</taxon>
        <taxon>Viridiplantae</taxon>
        <taxon>Streptophyta</taxon>
        <taxon>Embryophyta</taxon>
        <taxon>Tracheophyta</taxon>
        <taxon>Spermatophyta</taxon>
        <taxon>Magnoliopsida</taxon>
        <taxon>eudicotyledons</taxon>
        <taxon>Gunneridae</taxon>
        <taxon>Pentapetalae</taxon>
        <taxon>Caryophyllales</taxon>
        <taxon>Chenopodiaceae</taxon>
        <taxon>Chenopodioideae</taxon>
        <taxon>Atripliceae</taxon>
        <taxon>Chenopodium</taxon>
    </lineage>
</organism>
<sequence length="685" mass="76439">MIRKIDPDNRRVLKFPAVRPCESISPSILLTSLITISNDVTNFKAKFFPSQKKIAREVIRQVEILHIFFEDIREYQPNFTKSLILCLSELHFILQKIQFLLQDCTREGSRLFILMKSQFIANQFRVLISSIATALDILYLNSLQISSEVKELVELLGKQAQKSKLDVSLNDQCAMERVILILNQFENAFEPERGLIKRILDYLGIYNWEDCNKEVKFLEDEMGNIEEDAREIPLISNLLGLMCYCRAVIFDSLDENDEQIIVEIEVKSPGEMLNCLNPEDFRCPISLELMMDPVTISTGQTYDRASIQKWLNSGHLLCPKTGERLESTELVPNSALKRLIQQFCSENGISISKSGRRSKESSRTVVSPTPASREAVRFLAGFLAGRLTYGTDEQKNKAAYEIRLLTKSSIFNRSILIEVGNVPPLLDLLTSDDPSTQENAIAALLKLAKHSKGQKSIIEEGGLSLIISVLRRGMKLESRQIAAATIFYLSSVEKYRKMIGSTRQAIPGLIELLKDGTICGKKNAIAAIFGLLLYHRNHERVLEAGIVPELLDLISSIERSDLLADSLAILACLAERIDGCIAILQTSAMALIMGLLKSSISRAGKEYCVSILASLCTNGGDEVVAILAKEPAIMPSLYALTTDGSSHGSRKARMLINMLQKFQESSSSSLTAASKLHKERFVHAI</sequence>
<dbReference type="InterPro" id="IPR013083">
    <property type="entry name" value="Znf_RING/FYVE/PHD"/>
</dbReference>
<dbReference type="UniPathway" id="UPA00143"/>
<evidence type="ECO:0000256" key="3">
    <source>
        <dbReference type="ARBA" id="ARBA00012483"/>
    </source>
</evidence>
<dbReference type="FunFam" id="3.30.40.10:FF:000455">
    <property type="entry name" value="RING-type E3 ubiquitin transferase"/>
    <property type="match status" value="1"/>
</dbReference>
<dbReference type="GO" id="GO:0061630">
    <property type="term" value="F:ubiquitin protein ligase activity"/>
    <property type="evidence" value="ECO:0007669"/>
    <property type="project" value="UniProtKB-EC"/>
</dbReference>
<reference evidence="9" key="1">
    <citation type="journal article" date="2017" name="Nature">
        <title>The genome of Chenopodium quinoa.</title>
        <authorList>
            <person name="Jarvis D.E."/>
            <person name="Ho Y.S."/>
            <person name="Lightfoot D.J."/>
            <person name="Schmoeckel S.M."/>
            <person name="Li B."/>
            <person name="Borm T.J.A."/>
            <person name="Ohyanagi H."/>
            <person name="Mineta K."/>
            <person name="Michell C.T."/>
            <person name="Saber N."/>
            <person name="Kharbatia N.M."/>
            <person name="Rupper R.R."/>
            <person name="Sharp A.R."/>
            <person name="Dally N."/>
            <person name="Boughton B.A."/>
            <person name="Woo Y.H."/>
            <person name="Gao G."/>
            <person name="Schijlen E.G.W.M."/>
            <person name="Guo X."/>
            <person name="Momin A.A."/>
            <person name="Negrao S."/>
            <person name="Al-Babili S."/>
            <person name="Gehring C."/>
            <person name="Roessner U."/>
            <person name="Jung C."/>
            <person name="Murphy K."/>
            <person name="Arold S.T."/>
            <person name="Gojobori T."/>
            <person name="van der Linden C.G."/>
            <person name="van Loo E.N."/>
            <person name="Jellen E.N."/>
            <person name="Maughan P.J."/>
            <person name="Tester M."/>
        </authorList>
    </citation>
    <scope>NUCLEOTIDE SEQUENCE [LARGE SCALE GENOMIC DNA]</scope>
    <source>
        <strain evidence="9">cv. PI 614886</strain>
    </source>
</reference>
<dbReference type="InterPro" id="IPR057623">
    <property type="entry name" value="PUB12-19-like_N"/>
</dbReference>
<keyword evidence="5" id="KW-0677">Repeat</keyword>
<dbReference type="PANTHER" id="PTHR23315">
    <property type="entry name" value="U BOX DOMAIN-CONTAINING"/>
    <property type="match status" value="1"/>
</dbReference>
<dbReference type="Proteomes" id="UP000596660">
    <property type="component" value="Unplaced"/>
</dbReference>
<keyword evidence="4" id="KW-0808">Transferase</keyword>
<name>A0A803L8P2_CHEQI</name>
<dbReference type="OrthoDB" id="10064100at2759"/>
<dbReference type="GO" id="GO:0016567">
    <property type="term" value="P:protein ubiquitination"/>
    <property type="evidence" value="ECO:0007669"/>
    <property type="project" value="UniProtKB-UniPathway"/>
</dbReference>
<dbReference type="EC" id="2.3.2.27" evidence="3"/>
<dbReference type="SMART" id="SM00504">
    <property type="entry name" value="Ubox"/>
    <property type="match status" value="1"/>
</dbReference>
<dbReference type="EnsemblPlants" id="AUR62008231-RA">
    <property type="protein sequence ID" value="AUR62008231-RA:cds"/>
    <property type="gene ID" value="AUR62008231"/>
</dbReference>
<evidence type="ECO:0000259" key="8">
    <source>
        <dbReference type="PROSITE" id="PS51698"/>
    </source>
</evidence>
<dbReference type="OMA" id="KEGTTCG"/>
<dbReference type="InterPro" id="IPR011989">
    <property type="entry name" value="ARM-like"/>
</dbReference>
<evidence type="ECO:0000256" key="1">
    <source>
        <dbReference type="ARBA" id="ARBA00000900"/>
    </source>
</evidence>
<dbReference type="InterPro" id="IPR045210">
    <property type="entry name" value="RING-Ubox_PUB"/>
</dbReference>
<dbReference type="InterPro" id="IPR000225">
    <property type="entry name" value="Armadillo"/>
</dbReference>
<keyword evidence="6" id="KW-0833">Ubl conjugation pathway</keyword>
<dbReference type="PANTHER" id="PTHR23315:SF116">
    <property type="entry name" value="RING-TYPE E3 UBIQUITIN TRANSFERASE"/>
    <property type="match status" value="1"/>
</dbReference>